<proteinExistence type="predicted"/>
<feature type="chain" id="PRO_5002071458" evidence="1">
    <location>
        <begin position="24"/>
        <end position="123"/>
    </location>
</feature>
<name>A0A0A9ZFQ6_LYGHE</name>
<reference evidence="2" key="1">
    <citation type="journal article" date="2014" name="PLoS ONE">
        <title>Transcriptome-Based Identification of ABC Transporters in the Western Tarnished Plant Bug Lygus hesperus.</title>
        <authorList>
            <person name="Hull J.J."/>
            <person name="Chaney K."/>
            <person name="Geib S.M."/>
            <person name="Fabrick J.A."/>
            <person name="Brent C.S."/>
            <person name="Walsh D."/>
            <person name="Lavine L.C."/>
        </authorList>
    </citation>
    <scope>NUCLEOTIDE SEQUENCE</scope>
</reference>
<protein>
    <submittedName>
        <fullName evidence="2">Cobyric acid synthase</fullName>
    </submittedName>
</protein>
<gene>
    <name evidence="2" type="primary">cobQ_5</name>
    <name evidence="2" type="ORF">CM83_18716</name>
</gene>
<evidence type="ECO:0000256" key="1">
    <source>
        <dbReference type="SAM" id="SignalP"/>
    </source>
</evidence>
<dbReference type="AlphaFoldDB" id="A0A0A9ZFQ6"/>
<reference evidence="2" key="2">
    <citation type="submission" date="2014-07" db="EMBL/GenBank/DDBJ databases">
        <authorList>
            <person name="Hull J."/>
        </authorList>
    </citation>
    <scope>NUCLEOTIDE SEQUENCE</scope>
</reference>
<sequence length="123" mass="13882">LAMEQIYLPPFLLIIALVTVESGIPFVYSPENSNDPNVVAQLRQALSLVGLDPQGIKLKSFLSKWEILRTAYKATWVNKAGQTCFMKWRVNDIFGTQIPESPICENAAIGNGFDYKKYSTRPW</sequence>
<keyword evidence="1" id="KW-0732">Signal</keyword>
<evidence type="ECO:0000313" key="2">
    <source>
        <dbReference type="EMBL" id="JAG43369.1"/>
    </source>
</evidence>
<dbReference type="EMBL" id="GBHO01000235">
    <property type="protein sequence ID" value="JAG43369.1"/>
    <property type="molecule type" value="Transcribed_RNA"/>
</dbReference>
<feature type="signal peptide" evidence="1">
    <location>
        <begin position="1"/>
        <end position="23"/>
    </location>
</feature>
<feature type="non-terminal residue" evidence="2">
    <location>
        <position position="1"/>
    </location>
</feature>
<accession>A0A0A9ZFQ6</accession>
<organism evidence="2">
    <name type="scientific">Lygus hesperus</name>
    <name type="common">Western plant bug</name>
    <dbReference type="NCBI Taxonomy" id="30085"/>
    <lineage>
        <taxon>Eukaryota</taxon>
        <taxon>Metazoa</taxon>
        <taxon>Ecdysozoa</taxon>
        <taxon>Arthropoda</taxon>
        <taxon>Hexapoda</taxon>
        <taxon>Insecta</taxon>
        <taxon>Pterygota</taxon>
        <taxon>Neoptera</taxon>
        <taxon>Paraneoptera</taxon>
        <taxon>Hemiptera</taxon>
        <taxon>Heteroptera</taxon>
        <taxon>Panheteroptera</taxon>
        <taxon>Cimicomorpha</taxon>
        <taxon>Miridae</taxon>
        <taxon>Mirini</taxon>
        <taxon>Lygus</taxon>
    </lineage>
</organism>